<dbReference type="InterPro" id="IPR002347">
    <property type="entry name" value="SDR_fam"/>
</dbReference>
<gene>
    <name evidence="4" type="ORF">HMPREF1541_01493</name>
</gene>
<evidence type="ECO:0000313" key="4">
    <source>
        <dbReference type="EMBL" id="ETN42339.1"/>
    </source>
</evidence>
<evidence type="ECO:0000256" key="1">
    <source>
        <dbReference type="ARBA" id="ARBA00006484"/>
    </source>
</evidence>
<dbReference type="InParanoid" id="W2S305"/>
<reference evidence="4 5" key="1">
    <citation type="submission" date="2013-03" db="EMBL/GenBank/DDBJ databases">
        <title>The Genome Sequence of Phialophora europaea CBS 101466.</title>
        <authorList>
            <consortium name="The Broad Institute Genomics Platform"/>
            <person name="Cuomo C."/>
            <person name="de Hoog S."/>
            <person name="Gorbushina A."/>
            <person name="Walker B."/>
            <person name="Young S.K."/>
            <person name="Zeng Q."/>
            <person name="Gargeya S."/>
            <person name="Fitzgerald M."/>
            <person name="Haas B."/>
            <person name="Abouelleil A."/>
            <person name="Allen A.W."/>
            <person name="Alvarado L."/>
            <person name="Arachchi H.M."/>
            <person name="Berlin A.M."/>
            <person name="Chapman S.B."/>
            <person name="Gainer-Dewar J."/>
            <person name="Goldberg J."/>
            <person name="Griggs A."/>
            <person name="Gujja S."/>
            <person name="Hansen M."/>
            <person name="Howarth C."/>
            <person name="Imamovic A."/>
            <person name="Ireland A."/>
            <person name="Larimer J."/>
            <person name="McCowan C."/>
            <person name="Murphy C."/>
            <person name="Pearson M."/>
            <person name="Poon T.W."/>
            <person name="Priest M."/>
            <person name="Roberts A."/>
            <person name="Saif S."/>
            <person name="Shea T."/>
            <person name="Sisk P."/>
            <person name="Sykes S."/>
            <person name="Wortman J."/>
            <person name="Nusbaum C."/>
            <person name="Birren B."/>
        </authorList>
    </citation>
    <scope>NUCLEOTIDE SEQUENCE [LARGE SCALE GENOMIC DNA]</scope>
    <source>
        <strain evidence="4 5">CBS 101466</strain>
    </source>
</reference>
<dbReference type="InterPro" id="IPR052178">
    <property type="entry name" value="Sec_Metab_Biosynth_SDR"/>
</dbReference>
<organism evidence="4 5">
    <name type="scientific">Cyphellophora europaea (strain CBS 101466)</name>
    <name type="common">Phialophora europaea</name>
    <dbReference type="NCBI Taxonomy" id="1220924"/>
    <lineage>
        <taxon>Eukaryota</taxon>
        <taxon>Fungi</taxon>
        <taxon>Dikarya</taxon>
        <taxon>Ascomycota</taxon>
        <taxon>Pezizomycotina</taxon>
        <taxon>Eurotiomycetes</taxon>
        <taxon>Chaetothyriomycetidae</taxon>
        <taxon>Chaetothyriales</taxon>
        <taxon>Cyphellophoraceae</taxon>
        <taxon>Cyphellophora</taxon>
    </lineage>
</organism>
<dbReference type="PANTHER" id="PTHR43618">
    <property type="entry name" value="7-ALPHA-HYDROXYSTEROID DEHYDROGENASE"/>
    <property type="match status" value="1"/>
</dbReference>
<keyword evidence="2" id="KW-0521">NADP</keyword>
<keyword evidence="5" id="KW-1185">Reference proteome</keyword>
<protein>
    <submittedName>
        <fullName evidence="4">Uncharacterized protein</fullName>
    </submittedName>
</protein>
<keyword evidence="3" id="KW-0560">Oxidoreductase</keyword>
<dbReference type="CDD" id="cd05233">
    <property type="entry name" value="SDR_c"/>
    <property type="match status" value="1"/>
</dbReference>
<dbReference type="Pfam" id="PF00106">
    <property type="entry name" value="adh_short"/>
    <property type="match status" value="1"/>
</dbReference>
<dbReference type="VEuPathDB" id="FungiDB:HMPREF1541_01493"/>
<dbReference type="PRINTS" id="PR00081">
    <property type="entry name" value="GDHRDH"/>
</dbReference>
<dbReference type="OrthoDB" id="37659at2759"/>
<evidence type="ECO:0000256" key="3">
    <source>
        <dbReference type="ARBA" id="ARBA00023002"/>
    </source>
</evidence>
<dbReference type="Proteomes" id="UP000030752">
    <property type="component" value="Unassembled WGS sequence"/>
</dbReference>
<evidence type="ECO:0000313" key="5">
    <source>
        <dbReference type="Proteomes" id="UP000030752"/>
    </source>
</evidence>
<dbReference type="RefSeq" id="XP_008714075.1">
    <property type="nucleotide sequence ID" value="XM_008715853.1"/>
</dbReference>
<dbReference type="PANTHER" id="PTHR43618:SF2">
    <property type="entry name" value="CHAIN DEHYDROGENASE, PUTATIVE (AFU_ORTHOLOGUE AFUA_6G06930)-RELATED"/>
    <property type="match status" value="1"/>
</dbReference>
<sequence>MPYSLEGRNVLVTGGSRGLGALICEKFAGEGAHVMVNYVSSEDRAKDVVQKCEGLGVRAFAVKGDAGNAEDNARIVKETVEKLGGLDIVVANAGWTRFSDFKDLNALSHEEWNKCWACNVMCHLQLMQAAGPIFNANPEGGVYLISSSIAGRTQGGSSMAYSVTKAAGLHLMKCIASTQGPKTRINAILPGLLLTEWGLQYSEERIKAIKEAAPLKHEVSRIAKHVFTC</sequence>
<name>W2S305_CYPE1</name>
<accession>W2S305</accession>
<dbReference type="GO" id="GO:0016491">
    <property type="term" value="F:oxidoreductase activity"/>
    <property type="evidence" value="ECO:0007669"/>
    <property type="project" value="UniProtKB-KW"/>
</dbReference>
<dbReference type="SUPFAM" id="SSF51735">
    <property type="entry name" value="NAD(P)-binding Rossmann-fold domains"/>
    <property type="match status" value="1"/>
</dbReference>
<dbReference type="AlphaFoldDB" id="W2S305"/>
<dbReference type="eggNOG" id="KOG0725">
    <property type="taxonomic scope" value="Eukaryota"/>
</dbReference>
<evidence type="ECO:0000256" key="2">
    <source>
        <dbReference type="ARBA" id="ARBA00022857"/>
    </source>
</evidence>
<dbReference type="PROSITE" id="PS00061">
    <property type="entry name" value="ADH_SHORT"/>
    <property type="match status" value="1"/>
</dbReference>
<dbReference type="InterPro" id="IPR020904">
    <property type="entry name" value="Sc_DH/Rdtase_CS"/>
</dbReference>
<dbReference type="InterPro" id="IPR036291">
    <property type="entry name" value="NAD(P)-bd_dom_sf"/>
</dbReference>
<proteinExistence type="inferred from homology"/>
<dbReference type="HOGENOM" id="CLU_010194_1_3_1"/>
<dbReference type="Gene3D" id="3.40.50.720">
    <property type="entry name" value="NAD(P)-binding Rossmann-like Domain"/>
    <property type="match status" value="1"/>
</dbReference>
<comment type="similarity">
    <text evidence="1">Belongs to the short-chain dehydrogenases/reductases (SDR) family.</text>
</comment>
<dbReference type="STRING" id="1220924.W2S305"/>
<dbReference type="EMBL" id="KB822718">
    <property type="protein sequence ID" value="ETN42339.1"/>
    <property type="molecule type" value="Genomic_DNA"/>
</dbReference>
<dbReference type="GeneID" id="19968832"/>